<evidence type="ECO:0000256" key="3">
    <source>
        <dbReference type="ARBA" id="ARBA00022603"/>
    </source>
</evidence>
<evidence type="ECO:0000259" key="12">
    <source>
        <dbReference type="PROSITE" id="PS51686"/>
    </source>
</evidence>
<dbReference type="InterPro" id="IPR029063">
    <property type="entry name" value="SAM-dependent_MTases_sf"/>
</dbReference>
<evidence type="ECO:0000256" key="10">
    <source>
        <dbReference type="ARBA" id="ARBA00049302"/>
    </source>
</evidence>
<dbReference type="OrthoDB" id="427002at2759"/>
<comment type="subcellular location">
    <subcellularLocation>
        <location evidence="1">Mitochondrion</location>
    </subcellularLocation>
</comment>
<evidence type="ECO:0000256" key="4">
    <source>
        <dbReference type="ARBA" id="ARBA00022679"/>
    </source>
</evidence>
<sequence length="350" mass="38658">MAKTKRQPAAPLERLHKHFASSTQWSARWESSLYPALVRPTRYATLRNQHATSAAFDQAMQDIKALELIELPIGSSMQCYISRADEEDGMSSTKPFPEPLKAESGLNTHWNLDLASLLAVNVLGVQQGDKVLDICAAPGGKSVALAQSILQASANSPHVGCLHSNEYNLERMKRLDHNLQQYIPTTYRQSLGGYDKVLLDAPCSSERHIVHAQDRASRFMPNRTADELGRWSPSMAKKLAETQVKLLQNAFKSVRVGGKVLYATCSISKEENDEVVEAALRWSLQQQKKGAISWSCQTAPLAAELRTKLEAWAEPTQNGWIVLPDHETPYGPGWGPLYFAALTKVGSPAP</sequence>
<feature type="domain" description="SAM-dependent MTase RsmB/NOP-type" evidence="12">
    <location>
        <begin position="29"/>
        <end position="345"/>
    </location>
</feature>
<dbReference type="AlphaFoldDB" id="A0A6H0Y252"/>
<dbReference type="Pfam" id="PF01189">
    <property type="entry name" value="Methyltr_RsmB-F"/>
    <property type="match status" value="1"/>
</dbReference>
<dbReference type="Proteomes" id="UP000503462">
    <property type="component" value="Chromosome 4"/>
</dbReference>
<name>A0A6H0Y252_9PEZI</name>
<dbReference type="Gene3D" id="3.40.50.150">
    <property type="entry name" value="Vaccinia Virus protein VP39"/>
    <property type="match status" value="1"/>
</dbReference>
<proteinExistence type="inferred from homology"/>
<dbReference type="InterPro" id="IPR023267">
    <property type="entry name" value="RCMT"/>
</dbReference>
<evidence type="ECO:0000256" key="2">
    <source>
        <dbReference type="ARBA" id="ARBA00022552"/>
    </source>
</evidence>
<keyword evidence="3 11" id="KW-0489">Methyltransferase</keyword>
<keyword evidence="7" id="KW-0809">Transit peptide</keyword>
<dbReference type="EMBL" id="CP051142">
    <property type="protein sequence ID" value="QIX00995.1"/>
    <property type="molecule type" value="Genomic_DNA"/>
</dbReference>
<evidence type="ECO:0000313" key="14">
    <source>
        <dbReference type="Proteomes" id="UP000503462"/>
    </source>
</evidence>
<keyword evidence="5 11" id="KW-0949">S-adenosyl-L-methionine</keyword>
<evidence type="ECO:0000256" key="11">
    <source>
        <dbReference type="PROSITE-ProRule" id="PRU01023"/>
    </source>
</evidence>
<keyword evidence="14" id="KW-1185">Reference proteome</keyword>
<accession>A0A6H0Y252</accession>
<evidence type="ECO:0000313" key="13">
    <source>
        <dbReference type="EMBL" id="QIX00995.1"/>
    </source>
</evidence>
<comment type="caution">
    <text evidence="11">Lacks conserved residue(s) required for the propagation of feature annotation.</text>
</comment>
<evidence type="ECO:0000256" key="8">
    <source>
        <dbReference type="ARBA" id="ARBA00023128"/>
    </source>
</evidence>
<dbReference type="PROSITE" id="PS51686">
    <property type="entry name" value="SAM_MT_RSMB_NOP"/>
    <property type="match status" value="1"/>
</dbReference>
<comment type="catalytic activity">
    <reaction evidence="10">
        <text>a cytidine in rRNA + S-adenosyl-L-methionine = a 5-methylcytidine in rRNA + S-adenosyl-L-homocysteine + H(+)</text>
        <dbReference type="Rhea" id="RHEA:61484"/>
        <dbReference type="Rhea" id="RHEA-COMP:15836"/>
        <dbReference type="Rhea" id="RHEA-COMP:15837"/>
        <dbReference type="ChEBI" id="CHEBI:15378"/>
        <dbReference type="ChEBI" id="CHEBI:57856"/>
        <dbReference type="ChEBI" id="CHEBI:59789"/>
        <dbReference type="ChEBI" id="CHEBI:74483"/>
        <dbReference type="ChEBI" id="CHEBI:82748"/>
    </reaction>
</comment>
<evidence type="ECO:0000256" key="9">
    <source>
        <dbReference type="ARBA" id="ARBA00042050"/>
    </source>
</evidence>
<protein>
    <recommendedName>
        <fullName evidence="9">NOL1/NOP2/Sun domain family member 4</fullName>
    </recommendedName>
</protein>
<comment type="similarity">
    <text evidence="11">Belongs to the class I-like SAM-binding methyltransferase superfamily. RsmB/NOP family.</text>
</comment>
<dbReference type="PANTHER" id="PTHR22808">
    <property type="entry name" value="NCL1 YEAST -RELATED NOL1/NOP2/FMU SUN DOMAIN-CONTAINING"/>
    <property type="match status" value="1"/>
</dbReference>
<dbReference type="PRINTS" id="PR02008">
    <property type="entry name" value="RCMTFAMILY"/>
</dbReference>
<evidence type="ECO:0000256" key="1">
    <source>
        <dbReference type="ARBA" id="ARBA00004173"/>
    </source>
</evidence>
<keyword evidence="4 11" id="KW-0808">Transferase</keyword>
<dbReference type="InterPro" id="IPR001678">
    <property type="entry name" value="MeTrfase_RsmB-F_NOP2_dom"/>
</dbReference>
<dbReference type="GO" id="GO:0031167">
    <property type="term" value="P:rRNA methylation"/>
    <property type="evidence" value="ECO:0007669"/>
    <property type="project" value="TreeGrafter"/>
</dbReference>
<evidence type="ECO:0000256" key="7">
    <source>
        <dbReference type="ARBA" id="ARBA00022946"/>
    </source>
</evidence>
<organism evidence="13 14">
    <name type="scientific">Peltaster fructicola</name>
    <dbReference type="NCBI Taxonomy" id="286661"/>
    <lineage>
        <taxon>Eukaryota</taxon>
        <taxon>Fungi</taxon>
        <taxon>Dikarya</taxon>
        <taxon>Ascomycota</taxon>
        <taxon>Pezizomycotina</taxon>
        <taxon>Dothideomycetes</taxon>
        <taxon>Dothideomycetes incertae sedis</taxon>
        <taxon>Peltaster</taxon>
    </lineage>
</organism>
<feature type="binding site" evidence="11">
    <location>
        <position position="200"/>
    </location>
    <ligand>
        <name>S-adenosyl-L-methionine</name>
        <dbReference type="ChEBI" id="CHEBI:59789"/>
    </ligand>
</feature>
<dbReference type="InterPro" id="IPR049560">
    <property type="entry name" value="MeTrfase_RsmB-F_NOP2_cat"/>
</dbReference>
<reference evidence="13 14" key="1">
    <citation type="journal article" date="2016" name="Sci. Rep.">
        <title>Peltaster fructicola genome reveals evolution from an invasive phytopathogen to an ectophytic parasite.</title>
        <authorList>
            <person name="Xu C."/>
            <person name="Chen H."/>
            <person name="Gleason M.L."/>
            <person name="Xu J.R."/>
            <person name="Liu H."/>
            <person name="Zhang R."/>
            <person name="Sun G."/>
        </authorList>
    </citation>
    <scope>NUCLEOTIDE SEQUENCE [LARGE SCALE GENOMIC DNA]</scope>
    <source>
        <strain evidence="13 14">LNHT1506</strain>
    </source>
</reference>
<dbReference type="GO" id="GO:0005762">
    <property type="term" value="C:mitochondrial large ribosomal subunit"/>
    <property type="evidence" value="ECO:0007669"/>
    <property type="project" value="TreeGrafter"/>
</dbReference>
<dbReference type="GO" id="GO:0008173">
    <property type="term" value="F:RNA methyltransferase activity"/>
    <property type="evidence" value="ECO:0007669"/>
    <property type="project" value="InterPro"/>
</dbReference>
<keyword evidence="8" id="KW-0496">Mitochondrion</keyword>
<dbReference type="PANTHER" id="PTHR22808:SF3">
    <property type="entry name" value="5-METHYLCYTOSINE RRNA METHYLTRANSFERASE NSUN4"/>
    <property type="match status" value="1"/>
</dbReference>
<dbReference type="GO" id="GO:0003723">
    <property type="term" value="F:RNA binding"/>
    <property type="evidence" value="ECO:0007669"/>
    <property type="project" value="UniProtKB-UniRule"/>
</dbReference>
<dbReference type="SUPFAM" id="SSF53335">
    <property type="entry name" value="S-adenosyl-L-methionine-dependent methyltransferases"/>
    <property type="match status" value="1"/>
</dbReference>
<keyword evidence="6 11" id="KW-0694">RNA-binding</keyword>
<keyword evidence="2" id="KW-0698">rRNA processing</keyword>
<feature type="binding site" evidence="11">
    <location>
        <begin position="135"/>
        <end position="141"/>
    </location>
    <ligand>
        <name>S-adenosyl-L-methionine</name>
        <dbReference type="ChEBI" id="CHEBI:59789"/>
    </ligand>
</feature>
<evidence type="ECO:0000256" key="5">
    <source>
        <dbReference type="ARBA" id="ARBA00022691"/>
    </source>
</evidence>
<feature type="active site" description="Nucleophile" evidence="11">
    <location>
        <position position="265"/>
    </location>
</feature>
<gene>
    <name evidence="13" type="ORF">AMS68_006512</name>
</gene>
<evidence type="ECO:0000256" key="6">
    <source>
        <dbReference type="ARBA" id="ARBA00022884"/>
    </source>
</evidence>